<dbReference type="AlphaFoldDB" id="A0A506XVM6"/>
<keyword evidence="1" id="KW-0540">Nuclease</keyword>
<keyword evidence="1" id="KW-0378">Hydrolase</keyword>
<feature type="non-terminal residue" evidence="1">
    <location>
        <position position="1"/>
    </location>
</feature>
<evidence type="ECO:0000313" key="2">
    <source>
        <dbReference type="Proteomes" id="UP000316252"/>
    </source>
</evidence>
<feature type="non-terminal residue" evidence="1">
    <location>
        <position position="77"/>
    </location>
</feature>
<accession>A0A506XVM6</accession>
<sequence length="77" mass="8755">EIGGVLRSPDRTVQRRIGEAREIVEFYPAALSAWEHGFITRGHVTVIVDVGRVVPVDRRAEFEREAIDRSLNDTPNR</sequence>
<comment type="caution">
    <text evidence="1">The sequence shown here is derived from an EMBL/GenBank/DDBJ whole genome shotgun (WGS) entry which is preliminary data.</text>
</comment>
<dbReference type="GO" id="GO:0004519">
    <property type="term" value="F:endonuclease activity"/>
    <property type="evidence" value="ECO:0007669"/>
    <property type="project" value="UniProtKB-KW"/>
</dbReference>
<dbReference type="EMBL" id="VHQG01000007">
    <property type="protein sequence ID" value="TPW73845.1"/>
    <property type="molecule type" value="Genomic_DNA"/>
</dbReference>
<keyword evidence="2" id="KW-1185">Reference proteome</keyword>
<organism evidence="1 2">
    <name type="scientific">Schumannella soli</name>
    <dbReference type="NCBI Taxonomy" id="2590779"/>
    <lineage>
        <taxon>Bacteria</taxon>
        <taxon>Bacillati</taxon>
        <taxon>Actinomycetota</taxon>
        <taxon>Actinomycetes</taxon>
        <taxon>Micrococcales</taxon>
        <taxon>Microbacteriaceae</taxon>
        <taxon>Schumannella</taxon>
    </lineage>
</organism>
<dbReference type="Proteomes" id="UP000316252">
    <property type="component" value="Unassembled WGS sequence"/>
</dbReference>
<reference evidence="1 2" key="1">
    <citation type="submission" date="2019-06" db="EMBL/GenBank/DDBJ databases">
        <authorList>
            <person name="Li F."/>
        </authorList>
    </citation>
    <scope>NUCLEOTIDE SEQUENCE [LARGE SCALE GENOMIC DNA]</scope>
    <source>
        <strain evidence="1 2">10F1D-1</strain>
    </source>
</reference>
<proteinExistence type="predicted"/>
<keyword evidence="1" id="KW-0255">Endonuclease</keyword>
<name>A0A506XVM6_9MICO</name>
<protein>
    <submittedName>
        <fullName evidence="1">HNH endonuclease</fullName>
    </submittedName>
</protein>
<gene>
    <name evidence="1" type="ORF">FJ657_16925</name>
</gene>
<evidence type="ECO:0000313" key="1">
    <source>
        <dbReference type="EMBL" id="TPW73845.1"/>
    </source>
</evidence>